<dbReference type="EMBL" id="JADOGI010000003">
    <property type="protein sequence ID" value="MBF8184495.1"/>
    <property type="molecule type" value="Genomic_DNA"/>
</dbReference>
<evidence type="ECO:0000313" key="9">
    <source>
        <dbReference type="Proteomes" id="UP000605361"/>
    </source>
</evidence>
<comment type="cofactor">
    <cofactor evidence="1 6">
        <name>pyridoxal 5'-phosphate</name>
        <dbReference type="ChEBI" id="CHEBI:597326"/>
    </cofactor>
</comment>
<evidence type="ECO:0000256" key="6">
    <source>
        <dbReference type="RuleBase" id="RU003693"/>
    </source>
</evidence>
<dbReference type="PROSITE" id="PS00599">
    <property type="entry name" value="AA_TRANSFER_CLASS_2"/>
    <property type="match status" value="1"/>
</dbReference>
<organism evidence="8 9">
    <name type="scientific">Nonomuraea cypriaca</name>
    <dbReference type="NCBI Taxonomy" id="1187855"/>
    <lineage>
        <taxon>Bacteria</taxon>
        <taxon>Bacillati</taxon>
        <taxon>Actinomycetota</taxon>
        <taxon>Actinomycetes</taxon>
        <taxon>Streptosporangiales</taxon>
        <taxon>Streptosporangiaceae</taxon>
        <taxon>Nonomuraea</taxon>
    </lineage>
</organism>
<name>A0A931A6Y2_9ACTN</name>
<evidence type="ECO:0000256" key="1">
    <source>
        <dbReference type="ARBA" id="ARBA00001933"/>
    </source>
</evidence>
<dbReference type="GO" id="GO:0030170">
    <property type="term" value="F:pyridoxal phosphate binding"/>
    <property type="evidence" value="ECO:0007669"/>
    <property type="project" value="InterPro"/>
</dbReference>
<feature type="domain" description="Aminotransferase class I/classII large" evidence="7">
    <location>
        <begin position="51"/>
        <end position="384"/>
    </location>
</feature>
<dbReference type="EC" id="2.3.1.47" evidence="2"/>
<comment type="catalytic activity">
    <reaction evidence="5">
        <text>6-carboxyhexanoyl-[ACP] + L-alanine + H(+) = (8S)-8-amino-7-oxononanoate + holo-[ACP] + CO2</text>
        <dbReference type="Rhea" id="RHEA:42288"/>
        <dbReference type="Rhea" id="RHEA-COMP:9685"/>
        <dbReference type="Rhea" id="RHEA-COMP:9955"/>
        <dbReference type="ChEBI" id="CHEBI:15378"/>
        <dbReference type="ChEBI" id="CHEBI:16526"/>
        <dbReference type="ChEBI" id="CHEBI:57972"/>
        <dbReference type="ChEBI" id="CHEBI:64479"/>
        <dbReference type="ChEBI" id="CHEBI:78846"/>
        <dbReference type="ChEBI" id="CHEBI:149468"/>
        <dbReference type="EC" id="2.3.1.47"/>
    </reaction>
</comment>
<dbReference type="InterPro" id="IPR015422">
    <property type="entry name" value="PyrdxlP-dep_Trfase_small"/>
</dbReference>
<dbReference type="InterPro" id="IPR015421">
    <property type="entry name" value="PyrdxlP-dep_Trfase_major"/>
</dbReference>
<dbReference type="InterPro" id="IPR050087">
    <property type="entry name" value="AON_synthase_class-II"/>
</dbReference>
<accession>A0A931A6Y2</accession>
<dbReference type="AlphaFoldDB" id="A0A931A6Y2"/>
<protein>
    <recommendedName>
        <fullName evidence="2">8-amino-7-oxononanoate synthase</fullName>
        <ecNumber evidence="2">2.3.1.47</ecNumber>
    </recommendedName>
</protein>
<dbReference type="InterPro" id="IPR015424">
    <property type="entry name" value="PyrdxlP-dep_Trfase"/>
</dbReference>
<evidence type="ECO:0000256" key="3">
    <source>
        <dbReference type="ARBA" id="ARBA00022679"/>
    </source>
</evidence>
<dbReference type="Pfam" id="PF00155">
    <property type="entry name" value="Aminotran_1_2"/>
    <property type="match status" value="1"/>
</dbReference>
<dbReference type="RefSeq" id="WP_195893486.1">
    <property type="nucleotide sequence ID" value="NZ_JADOGI010000003.1"/>
</dbReference>
<comment type="similarity">
    <text evidence="6">Belongs to the class-II pyridoxal-phosphate-dependent aminotransferase family.</text>
</comment>
<dbReference type="PANTHER" id="PTHR13693:SF3">
    <property type="entry name" value="LD36009P"/>
    <property type="match status" value="1"/>
</dbReference>
<dbReference type="Gene3D" id="3.90.1150.10">
    <property type="entry name" value="Aspartate Aminotransferase, domain 1"/>
    <property type="match status" value="1"/>
</dbReference>
<comment type="caution">
    <text evidence="8">The sequence shown here is derived from an EMBL/GenBank/DDBJ whole genome shotgun (WGS) entry which is preliminary data.</text>
</comment>
<keyword evidence="3" id="KW-0808">Transferase</keyword>
<keyword evidence="8" id="KW-0032">Aminotransferase</keyword>
<dbReference type="GO" id="GO:0008710">
    <property type="term" value="F:8-amino-7-oxononanoate synthase activity"/>
    <property type="evidence" value="ECO:0007669"/>
    <property type="project" value="UniProtKB-EC"/>
</dbReference>
<proteinExistence type="inferred from homology"/>
<evidence type="ECO:0000313" key="8">
    <source>
        <dbReference type="EMBL" id="MBF8184495.1"/>
    </source>
</evidence>
<dbReference type="GO" id="GO:0008483">
    <property type="term" value="F:transaminase activity"/>
    <property type="evidence" value="ECO:0007669"/>
    <property type="project" value="UniProtKB-KW"/>
</dbReference>
<dbReference type="PANTHER" id="PTHR13693">
    <property type="entry name" value="CLASS II AMINOTRANSFERASE/8-AMINO-7-OXONONANOATE SYNTHASE"/>
    <property type="match status" value="1"/>
</dbReference>
<gene>
    <name evidence="8" type="ORF">ITP53_01785</name>
</gene>
<reference evidence="8" key="1">
    <citation type="submission" date="2020-11" db="EMBL/GenBank/DDBJ databases">
        <title>Whole-genome analyses of Nonomuraea sp. K274.</title>
        <authorList>
            <person name="Veyisoglu A."/>
        </authorList>
    </citation>
    <scope>NUCLEOTIDE SEQUENCE</scope>
    <source>
        <strain evidence="8">K274</strain>
    </source>
</reference>
<evidence type="ECO:0000256" key="4">
    <source>
        <dbReference type="ARBA" id="ARBA00022898"/>
    </source>
</evidence>
<dbReference type="InterPro" id="IPR004839">
    <property type="entry name" value="Aminotransferase_I/II_large"/>
</dbReference>
<dbReference type="SUPFAM" id="SSF53383">
    <property type="entry name" value="PLP-dependent transferases"/>
    <property type="match status" value="1"/>
</dbReference>
<keyword evidence="9" id="KW-1185">Reference proteome</keyword>
<evidence type="ECO:0000256" key="5">
    <source>
        <dbReference type="ARBA" id="ARBA00047715"/>
    </source>
</evidence>
<dbReference type="Proteomes" id="UP000605361">
    <property type="component" value="Unassembled WGS sequence"/>
</dbReference>
<evidence type="ECO:0000259" key="7">
    <source>
        <dbReference type="Pfam" id="PF00155"/>
    </source>
</evidence>
<sequence>MADLFARLQLHEAVQSLTEQGLYPFYRAAETRHGSAEVVIDGRTLVQASAHDYLGLSCDARVIEAAVAATRRLGTGTCASRVANGSLALHEELEGRLADFLSRPAVMVTATGYQANLALGALLDRGDKVAGDQLIHASLIDAVALSRARLVRFRHNDLTRLERLLQASDGHDFGLIITEGLFSTSGDLCDLPGIAELARRHGVRLALDSAHDLGVLGRHGRGAAEHFGLEPAVDVQTVTFSKALGGVGGAVAGPDHVIAHLRHDARSMLFTSALSPASAAAALAALDIVIGEPERRQRVRQAAALVSGALADLGFAVTPSDRPIVAVPADDELSCFRLWKELFDAGVLTCAMIPPGVPDGRSVIRVAVTAAHTDRHLERIVDAFAAGKTNAQTRSANEHMPA</sequence>
<dbReference type="Gene3D" id="3.40.640.10">
    <property type="entry name" value="Type I PLP-dependent aspartate aminotransferase-like (Major domain)"/>
    <property type="match status" value="1"/>
</dbReference>
<keyword evidence="4 6" id="KW-0663">Pyridoxal phosphate</keyword>
<dbReference type="InterPro" id="IPR001917">
    <property type="entry name" value="Aminotrans_II_pyridoxalP_BS"/>
</dbReference>
<evidence type="ECO:0000256" key="2">
    <source>
        <dbReference type="ARBA" id="ARBA00013187"/>
    </source>
</evidence>